<comment type="caution">
    <text evidence="7">The sequence shown here is derived from an EMBL/GenBank/DDBJ whole genome shotgun (WGS) entry which is preliminary data.</text>
</comment>
<evidence type="ECO:0000259" key="6">
    <source>
        <dbReference type="Pfam" id="PF03151"/>
    </source>
</evidence>
<keyword evidence="8" id="KW-1185">Reference proteome</keyword>
<dbReference type="InterPro" id="IPR004853">
    <property type="entry name" value="Sugar_P_trans_dom"/>
</dbReference>
<name>A0AB34J7K2_PRYPA</name>
<protein>
    <recommendedName>
        <fullName evidence="6">Sugar phosphate transporter domain-containing protein</fullName>
    </recommendedName>
</protein>
<dbReference type="PANTHER" id="PTHR11132">
    <property type="entry name" value="SOLUTE CARRIER FAMILY 35"/>
    <property type="match status" value="1"/>
</dbReference>
<dbReference type="AlphaFoldDB" id="A0AB34J7K2"/>
<organism evidence="7 8">
    <name type="scientific">Prymnesium parvum</name>
    <name type="common">Toxic golden alga</name>
    <dbReference type="NCBI Taxonomy" id="97485"/>
    <lineage>
        <taxon>Eukaryota</taxon>
        <taxon>Haptista</taxon>
        <taxon>Haptophyta</taxon>
        <taxon>Prymnesiophyceae</taxon>
        <taxon>Prymnesiales</taxon>
        <taxon>Prymnesiaceae</taxon>
        <taxon>Prymnesium</taxon>
    </lineage>
</organism>
<feature type="transmembrane region" description="Helical" evidence="5">
    <location>
        <begin position="203"/>
        <end position="221"/>
    </location>
</feature>
<dbReference type="EMBL" id="JBGBPQ010000011">
    <property type="protein sequence ID" value="KAL1515277.1"/>
    <property type="molecule type" value="Genomic_DNA"/>
</dbReference>
<dbReference type="GO" id="GO:0016020">
    <property type="term" value="C:membrane"/>
    <property type="evidence" value="ECO:0007669"/>
    <property type="project" value="UniProtKB-SubCell"/>
</dbReference>
<reference evidence="7 8" key="1">
    <citation type="journal article" date="2024" name="Science">
        <title>Giant polyketide synthase enzymes in the biosynthesis of giant marine polyether toxins.</title>
        <authorList>
            <person name="Fallon T.R."/>
            <person name="Shende V.V."/>
            <person name="Wierzbicki I.H."/>
            <person name="Pendleton A.L."/>
            <person name="Watervoot N.F."/>
            <person name="Auber R.P."/>
            <person name="Gonzalez D.J."/>
            <person name="Wisecaver J.H."/>
            <person name="Moore B.S."/>
        </authorList>
    </citation>
    <scope>NUCLEOTIDE SEQUENCE [LARGE SCALE GENOMIC DNA]</scope>
    <source>
        <strain evidence="7 8">12B1</strain>
    </source>
</reference>
<dbReference type="PROSITE" id="PS51257">
    <property type="entry name" value="PROKAR_LIPOPROTEIN"/>
    <property type="match status" value="1"/>
</dbReference>
<evidence type="ECO:0000313" key="7">
    <source>
        <dbReference type="EMBL" id="KAL1515277.1"/>
    </source>
</evidence>
<dbReference type="SUPFAM" id="SSF103481">
    <property type="entry name" value="Multidrug resistance efflux transporter EmrE"/>
    <property type="match status" value="1"/>
</dbReference>
<evidence type="ECO:0000256" key="4">
    <source>
        <dbReference type="ARBA" id="ARBA00023136"/>
    </source>
</evidence>
<feature type="domain" description="Sugar phosphate transporter" evidence="6">
    <location>
        <begin position="30"/>
        <end position="308"/>
    </location>
</feature>
<comment type="subcellular location">
    <subcellularLocation>
        <location evidence="1">Membrane</location>
        <topology evidence="1">Multi-pass membrane protein</topology>
    </subcellularLocation>
</comment>
<evidence type="ECO:0000313" key="8">
    <source>
        <dbReference type="Proteomes" id="UP001515480"/>
    </source>
</evidence>
<feature type="transmembrane region" description="Helical" evidence="5">
    <location>
        <begin position="84"/>
        <end position="105"/>
    </location>
</feature>
<dbReference type="InterPro" id="IPR037185">
    <property type="entry name" value="EmrE-like"/>
</dbReference>
<gene>
    <name evidence="7" type="ORF">AB1Y20_001909</name>
</gene>
<evidence type="ECO:0000256" key="2">
    <source>
        <dbReference type="ARBA" id="ARBA00022692"/>
    </source>
</evidence>
<keyword evidence="3 5" id="KW-1133">Transmembrane helix</keyword>
<keyword evidence="2 5" id="KW-0812">Transmembrane</keyword>
<dbReference type="InterPro" id="IPR050186">
    <property type="entry name" value="TPT_transporter"/>
</dbReference>
<proteinExistence type="predicted"/>
<evidence type="ECO:0000256" key="5">
    <source>
        <dbReference type="SAM" id="Phobius"/>
    </source>
</evidence>
<feature type="transmembrane region" description="Helical" evidence="5">
    <location>
        <begin position="261"/>
        <end position="284"/>
    </location>
</feature>
<feature type="transmembrane region" description="Helical" evidence="5">
    <location>
        <begin position="21"/>
        <end position="43"/>
    </location>
</feature>
<accession>A0AB34J7K2</accession>
<evidence type="ECO:0000256" key="1">
    <source>
        <dbReference type="ARBA" id="ARBA00004141"/>
    </source>
</evidence>
<feature type="transmembrane region" description="Helical" evidence="5">
    <location>
        <begin position="165"/>
        <end position="183"/>
    </location>
</feature>
<keyword evidence="4 5" id="KW-0472">Membrane</keyword>
<feature type="transmembrane region" description="Helical" evidence="5">
    <location>
        <begin position="290"/>
        <end position="308"/>
    </location>
</feature>
<feature type="transmembrane region" description="Helical" evidence="5">
    <location>
        <begin position="143"/>
        <end position="159"/>
    </location>
</feature>
<feature type="transmembrane region" description="Helical" evidence="5">
    <location>
        <begin position="236"/>
        <end position="254"/>
    </location>
</feature>
<evidence type="ECO:0000256" key="3">
    <source>
        <dbReference type="ARBA" id="ARBA00022989"/>
    </source>
</evidence>
<sequence length="355" mass="38699">MSSTRLEPPASRLFDQLRLQGGSTNLVTSCCAYMISSAGMAVFNKLAVSALRLPITLVLIQMLFTVLTVAFKPRSVHIGSMRDALRWGLTVPMLFAAMLVSSMVAMQYNSLGMIVIARNVAPLFTLIIESFFRIPMQINRETVASLVTIVAGVAVYHIGSVDVTLVGMAAICLNMLFAVLERLMQRHLMAQDPVDISKPGMMLLNNLFGILPCALLLVPYGETAYWGTTFRSLSSSQWLLIFISCVNGLAISYAGLRVQQLVTATTFMVLTNVNKFLVIFFGVVVLHDPLSFRSGVGMLMAMGGGLWYGQARARLSEGVPSAGADKEKQRLMVDMESGGASSNAKHGMEMRPVRR</sequence>
<feature type="transmembrane region" description="Helical" evidence="5">
    <location>
        <begin position="111"/>
        <end position="131"/>
    </location>
</feature>
<feature type="transmembrane region" description="Helical" evidence="5">
    <location>
        <begin position="49"/>
        <end position="72"/>
    </location>
</feature>
<dbReference type="Pfam" id="PF03151">
    <property type="entry name" value="TPT"/>
    <property type="match status" value="1"/>
</dbReference>
<dbReference type="Proteomes" id="UP001515480">
    <property type="component" value="Unassembled WGS sequence"/>
</dbReference>